<accession>B1M010</accession>
<organism evidence="1 2">
    <name type="scientific">Methylobacterium radiotolerans (strain ATCC 27329 / DSM 1819 / JCM 2831 / NBRC 15690 / NCIMB 10815 / 0-1)</name>
    <dbReference type="NCBI Taxonomy" id="426355"/>
    <lineage>
        <taxon>Bacteria</taxon>
        <taxon>Pseudomonadati</taxon>
        <taxon>Pseudomonadota</taxon>
        <taxon>Alphaproteobacteria</taxon>
        <taxon>Hyphomicrobiales</taxon>
        <taxon>Methylobacteriaceae</taxon>
        <taxon>Methylobacterium</taxon>
    </lineage>
</organism>
<evidence type="ECO:0000313" key="2">
    <source>
        <dbReference type="Proteomes" id="UP000006589"/>
    </source>
</evidence>
<proteinExistence type="predicted"/>
<protein>
    <submittedName>
        <fullName evidence="1">Uncharacterized protein</fullName>
    </submittedName>
</protein>
<dbReference type="KEGG" id="mrd:Mrad2831_2498"/>
<dbReference type="PATRIC" id="fig|426355.14.peg.2576"/>
<gene>
    <name evidence="1" type="ordered locus">Mrad2831_2498</name>
</gene>
<sequence length="79" mass="8539">MALHNIRQPDAFVSKVDAGEKLLRCLSRGLKEFGPDQIGALVEVVSMLKMTPSILQPEKVPAAAEVVRVVEEAQRAAAN</sequence>
<dbReference type="AlphaFoldDB" id="B1M010"/>
<evidence type="ECO:0000313" key="1">
    <source>
        <dbReference type="EMBL" id="ACB24493.1"/>
    </source>
</evidence>
<dbReference type="Proteomes" id="UP000006589">
    <property type="component" value="Chromosome"/>
</dbReference>
<name>B1M010_METRJ</name>
<dbReference type="EMBL" id="CP001001">
    <property type="protein sequence ID" value="ACB24493.1"/>
    <property type="molecule type" value="Genomic_DNA"/>
</dbReference>
<reference evidence="1 2" key="1">
    <citation type="submission" date="2008-03" db="EMBL/GenBank/DDBJ databases">
        <title>Complete sequence of chromosome of Methylobacterium radiotolerans JCM 2831.</title>
        <authorList>
            <consortium name="US DOE Joint Genome Institute"/>
            <person name="Copeland A."/>
            <person name="Lucas S."/>
            <person name="Lapidus A."/>
            <person name="Glavina del Rio T."/>
            <person name="Dalin E."/>
            <person name="Tice H."/>
            <person name="Bruce D."/>
            <person name="Goodwin L."/>
            <person name="Pitluck S."/>
            <person name="Kiss H."/>
            <person name="Brettin T."/>
            <person name="Detter J.C."/>
            <person name="Han C."/>
            <person name="Kuske C.R."/>
            <person name="Schmutz J."/>
            <person name="Larimer F."/>
            <person name="Land M."/>
            <person name="Hauser L."/>
            <person name="Kyrpides N."/>
            <person name="Mikhailova N."/>
            <person name="Marx C.J."/>
            <person name="Richardson P."/>
        </authorList>
    </citation>
    <scope>NUCLEOTIDE SEQUENCE [LARGE SCALE GENOMIC DNA]</scope>
    <source>
        <strain evidence="2">ATCC 27329 / DSM 1819 / JCM 2831 / NBRC 15690 / NCIMB 10815 / 0-1</strain>
    </source>
</reference>
<dbReference type="HOGENOM" id="CLU_2602035_0_0_5"/>